<evidence type="ECO:0000313" key="8">
    <source>
        <dbReference type="EMBL" id="PVU96775.1"/>
    </source>
</evidence>
<feature type="transmembrane region" description="Helical" evidence="6">
    <location>
        <begin position="336"/>
        <end position="356"/>
    </location>
</feature>
<feature type="transmembrane region" description="Helical" evidence="6">
    <location>
        <begin position="368"/>
        <end position="386"/>
    </location>
</feature>
<gene>
    <name evidence="8" type="ORF">BB561_000970</name>
</gene>
<dbReference type="GO" id="GO:0022857">
    <property type="term" value="F:transmembrane transporter activity"/>
    <property type="evidence" value="ECO:0007669"/>
    <property type="project" value="InterPro"/>
</dbReference>
<feature type="transmembrane region" description="Helical" evidence="6">
    <location>
        <begin position="21"/>
        <end position="44"/>
    </location>
</feature>
<dbReference type="OrthoDB" id="196650at2759"/>
<sequence length="574" mass="62907">MIFSSYPRKVAPSATIKPPQKIIKIVVISLLIDILAFTCILPLFPRTIQAYRAKENFESGTFLAKVFLFLQKIRYFQAHIINSARSYCGYTSAISLSSSESADIVLLGGLLGSIYSILQCIVSPIFGRLSDKFGRRKVLLFSMLGNILWSILWMFSDTFEKFLVARIVAGLCEANIQISTAIISDVSKPQVRAKQMALIGISFSIGFTIGPTIGAYFASMGSSFLSPDFMFTYFGISIKLAPFANAACFSLLLLLIETIYLYYELPETLAYFDTFDHISSNSSSNTLNETTDLVTPAKSISDLPKTSVSNTKSLINNNSLPKSQFKKQTTTTKVSFVYFAYMFIFSGMEYSLTFLTHDLFNYSNKQQGSFLGAIGLTSAIFQGYYLRKYVSRVGEKAMVIQGFAGCVVGMLSVAMMAYTKSTVWLYGVIVGFSLASAIVTSTMSAIITLLNSSGVMSHSTVSTSTFVSSSSNKLKTENIESNIFERSTCTQNKPPLKTSNIDSKAPIQLNTEHKITISSASRLGDFRSYGQLGRAFGPGTVCTLYWLFGPILCYSAGAVGVGIVLLAFSKIKLV</sequence>
<evidence type="ECO:0000256" key="1">
    <source>
        <dbReference type="ARBA" id="ARBA00004141"/>
    </source>
</evidence>
<feature type="transmembrane region" description="Helical" evidence="6">
    <location>
        <begin position="230"/>
        <end position="256"/>
    </location>
</feature>
<feature type="transmembrane region" description="Helical" evidence="6">
    <location>
        <begin position="104"/>
        <end position="126"/>
    </location>
</feature>
<evidence type="ECO:0000259" key="7">
    <source>
        <dbReference type="PROSITE" id="PS50850"/>
    </source>
</evidence>
<feature type="transmembrane region" description="Helical" evidence="6">
    <location>
        <begin position="196"/>
        <end position="218"/>
    </location>
</feature>
<keyword evidence="3 6" id="KW-0812">Transmembrane</keyword>
<accession>A0A2T9YWS1</accession>
<proteinExistence type="predicted"/>
<evidence type="ECO:0000256" key="5">
    <source>
        <dbReference type="ARBA" id="ARBA00023136"/>
    </source>
</evidence>
<feature type="transmembrane region" description="Helical" evidence="6">
    <location>
        <begin position="162"/>
        <end position="184"/>
    </location>
</feature>
<dbReference type="Pfam" id="PF07690">
    <property type="entry name" value="MFS_1"/>
    <property type="match status" value="1"/>
</dbReference>
<comment type="caution">
    <text evidence="8">The sequence shown here is derived from an EMBL/GenBank/DDBJ whole genome shotgun (WGS) entry which is preliminary data.</text>
</comment>
<dbReference type="Gene3D" id="1.20.1250.20">
    <property type="entry name" value="MFS general substrate transporter like domains"/>
    <property type="match status" value="1"/>
</dbReference>
<dbReference type="PANTHER" id="PTHR23504:SF31">
    <property type="entry name" value="MAJOR FACILITATOR SUPERFAMILY DOMAIN-CONTAINING PROTEIN 10"/>
    <property type="match status" value="1"/>
</dbReference>
<protein>
    <recommendedName>
        <fullName evidence="7">Major facilitator superfamily (MFS) profile domain-containing protein</fullName>
    </recommendedName>
</protein>
<evidence type="ECO:0000256" key="4">
    <source>
        <dbReference type="ARBA" id="ARBA00022989"/>
    </source>
</evidence>
<dbReference type="EMBL" id="MBFR01000024">
    <property type="protein sequence ID" value="PVU96775.1"/>
    <property type="molecule type" value="Genomic_DNA"/>
</dbReference>
<dbReference type="GO" id="GO:0016020">
    <property type="term" value="C:membrane"/>
    <property type="evidence" value="ECO:0007669"/>
    <property type="project" value="UniProtKB-SubCell"/>
</dbReference>
<dbReference type="InterPro" id="IPR020846">
    <property type="entry name" value="MFS_dom"/>
</dbReference>
<dbReference type="PROSITE" id="PS50850">
    <property type="entry name" value="MFS"/>
    <property type="match status" value="1"/>
</dbReference>
<keyword evidence="2" id="KW-0813">Transport</keyword>
<keyword evidence="5 6" id="KW-0472">Membrane</keyword>
<comment type="subcellular location">
    <subcellularLocation>
        <location evidence="1">Membrane</location>
        <topology evidence="1">Multi-pass membrane protein</topology>
    </subcellularLocation>
</comment>
<organism evidence="8 9">
    <name type="scientific">Smittium simulii</name>
    <dbReference type="NCBI Taxonomy" id="133385"/>
    <lineage>
        <taxon>Eukaryota</taxon>
        <taxon>Fungi</taxon>
        <taxon>Fungi incertae sedis</taxon>
        <taxon>Zoopagomycota</taxon>
        <taxon>Kickxellomycotina</taxon>
        <taxon>Harpellomycetes</taxon>
        <taxon>Harpellales</taxon>
        <taxon>Legeriomycetaceae</taxon>
        <taxon>Smittium</taxon>
    </lineage>
</organism>
<dbReference type="InterPro" id="IPR011701">
    <property type="entry name" value="MFS"/>
</dbReference>
<dbReference type="PANTHER" id="PTHR23504">
    <property type="entry name" value="MAJOR FACILITATOR SUPERFAMILY DOMAIN-CONTAINING PROTEIN 10"/>
    <property type="match status" value="1"/>
</dbReference>
<dbReference type="Proteomes" id="UP000245383">
    <property type="component" value="Unassembled WGS sequence"/>
</dbReference>
<dbReference type="AlphaFoldDB" id="A0A2T9YWS1"/>
<feature type="domain" description="Major facilitator superfamily (MFS) profile" evidence="7">
    <location>
        <begin position="63"/>
        <end position="574"/>
    </location>
</feature>
<keyword evidence="4 6" id="KW-1133">Transmembrane helix</keyword>
<evidence type="ECO:0000313" key="9">
    <source>
        <dbReference type="Proteomes" id="UP000245383"/>
    </source>
</evidence>
<name>A0A2T9YWS1_9FUNG</name>
<evidence type="ECO:0000256" key="2">
    <source>
        <dbReference type="ARBA" id="ARBA00022448"/>
    </source>
</evidence>
<dbReference type="SUPFAM" id="SSF103473">
    <property type="entry name" value="MFS general substrate transporter"/>
    <property type="match status" value="1"/>
</dbReference>
<evidence type="ECO:0000256" key="6">
    <source>
        <dbReference type="SAM" id="Phobius"/>
    </source>
</evidence>
<evidence type="ECO:0000256" key="3">
    <source>
        <dbReference type="ARBA" id="ARBA00022692"/>
    </source>
</evidence>
<reference evidence="8 9" key="1">
    <citation type="journal article" date="2018" name="MBio">
        <title>Comparative Genomics Reveals the Core Gene Toolbox for the Fungus-Insect Symbiosis.</title>
        <authorList>
            <person name="Wang Y."/>
            <person name="Stata M."/>
            <person name="Wang W."/>
            <person name="Stajich J.E."/>
            <person name="White M.M."/>
            <person name="Moncalvo J.M."/>
        </authorList>
    </citation>
    <scope>NUCLEOTIDE SEQUENCE [LARGE SCALE GENOMIC DNA]</scope>
    <source>
        <strain evidence="8 9">SWE-8-4</strain>
    </source>
</reference>
<keyword evidence="9" id="KW-1185">Reference proteome</keyword>
<feature type="transmembrane region" description="Helical" evidence="6">
    <location>
        <begin position="398"/>
        <end position="418"/>
    </location>
</feature>
<feature type="transmembrane region" description="Helical" evidence="6">
    <location>
        <begin position="424"/>
        <end position="450"/>
    </location>
</feature>
<dbReference type="InterPro" id="IPR036259">
    <property type="entry name" value="MFS_trans_sf"/>
</dbReference>
<feature type="transmembrane region" description="Helical" evidence="6">
    <location>
        <begin position="544"/>
        <end position="568"/>
    </location>
</feature>
<feature type="transmembrane region" description="Helical" evidence="6">
    <location>
        <begin position="138"/>
        <end position="156"/>
    </location>
</feature>